<proteinExistence type="predicted"/>
<evidence type="ECO:0000259" key="1">
    <source>
        <dbReference type="Pfam" id="PF01755"/>
    </source>
</evidence>
<dbReference type="AlphaFoldDB" id="A0A450U4Z1"/>
<dbReference type="CDD" id="cd06532">
    <property type="entry name" value="Glyco_transf_25"/>
    <property type="match status" value="1"/>
</dbReference>
<name>A0A450U4Z1_9GAMM</name>
<dbReference type="Pfam" id="PF01755">
    <property type="entry name" value="Glyco_transf_25"/>
    <property type="match status" value="1"/>
</dbReference>
<accession>A0A450U4Z1</accession>
<feature type="domain" description="Glycosyl transferase family 25" evidence="1">
    <location>
        <begin position="8"/>
        <end position="104"/>
    </location>
</feature>
<protein>
    <submittedName>
        <fullName evidence="2">Glycosyltransferase involved in LPS biosynthesis, GR25 family</fullName>
    </submittedName>
</protein>
<dbReference type="InterPro" id="IPR002654">
    <property type="entry name" value="Glyco_trans_25"/>
</dbReference>
<evidence type="ECO:0000313" key="2">
    <source>
        <dbReference type="EMBL" id="VFJ86054.1"/>
    </source>
</evidence>
<gene>
    <name evidence="2" type="ORF">BECKLFY1418B_GA0070995_100184</name>
</gene>
<sequence length="286" mass="33363">MFWDNIDAVYVINLEHRKDRWNSIREHLSGFVPADKIQRVDAVRGIDIPGYDKPPWFGKRTGSTPHRAGAAGAVLSHKKAIEQARRMGYSRVLILEDDARFNDPLTGDKGDLIARFMTMEDRWDILYLGFIDGRKEVARVYGAADTGFIERVCGMLTGHAYLVNRSAYDKLLKKLPDEGNVWSWIAFHWAVDVWLRNWFAPFNRVYRFFPCVIDQAVNFSDIEGGIQDWYSNQQCDWVHYKNEKRLERKIALLKITNPIYYFRKGGKKWLGARFLGFLPRKAPKRK</sequence>
<reference evidence="2" key="1">
    <citation type="submission" date="2019-02" db="EMBL/GenBank/DDBJ databases">
        <authorList>
            <person name="Gruber-Vodicka R. H."/>
            <person name="Seah K. B. B."/>
        </authorList>
    </citation>
    <scope>NUCLEOTIDE SEQUENCE</scope>
    <source>
        <strain evidence="2">BECK_M7</strain>
    </source>
</reference>
<organism evidence="2">
    <name type="scientific">Candidatus Kentrum sp. LFY</name>
    <dbReference type="NCBI Taxonomy" id="2126342"/>
    <lineage>
        <taxon>Bacteria</taxon>
        <taxon>Pseudomonadati</taxon>
        <taxon>Pseudomonadota</taxon>
        <taxon>Gammaproteobacteria</taxon>
        <taxon>Candidatus Kentrum</taxon>
    </lineage>
</organism>
<dbReference type="GO" id="GO:0016740">
    <property type="term" value="F:transferase activity"/>
    <property type="evidence" value="ECO:0007669"/>
    <property type="project" value="UniProtKB-KW"/>
</dbReference>
<keyword evidence="2" id="KW-0808">Transferase</keyword>
<dbReference type="EMBL" id="CAADFF010000001">
    <property type="protein sequence ID" value="VFJ86054.1"/>
    <property type="molecule type" value="Genomic_DNA"/>
</dbReference>